<gene>
    <name evidence="1" type="ORF">F5144DRAFT_585798</name>
</gene>
<sequence length="385" mass="41428">MCSPLLNSVSHWNPFLQQELNSFNTWTSVIFKMAQEETRITVKHTAAEEFVVALLEAAGVSQKNAKTVAHGLVQADLRGVESHGINRIPSYLARIRNGVLDPKAEPALTQVTPVVAQVDGNNGFGFPAAHLAMDTAITMAQTFGIGMVSVKHSNHFGMSAWIVRQAADAGMMSLVFTNSSPALPVWGGKSQLMGVSPIACGAPGGENSLPFILDMAPSVAARGKIYKALRRGEKIPQDWALDEEGKPTDDPAKALKGVMLPMGGPKGSALAIMMDVFSGVLSGSAFAGGVTGPYDMSKPGDVGHFIVAIKPYLFVSLDEFRQRMDTLYQRVTGSDKMEGVERIYFPGEIEQLTERNRLEEGIPFVQAEIDALNTEAEKLGVPKLQ</sequence>
<comment type="caution">
    <text evidence="1">The sequence shown here is derived from an EMBL/GenBank/DDBJ whole genome shotgun (WGS) entry which is preliminary data.</text>
</comment>
<evidence type="ECO:0000313" key="2">
    <source>
        <dbReference type="Proteomes" id="UP000724584"/>
    </source>
</evidence>
<name>A0ACB7NV20_9PEZI</name>
<keyword evidence="2" id="KW-1185">Reference proteome</keyword>
<dbReference type="Proteomes" id="UP000724584">
    <property type="component" value="Unassembled WGS sequence"/>
</dbReference>
<organism evidence="1 2">
    <name type="scientific">Chaetomium tenue</name>
    <dbReference type="NCBI Taxonomy" id="1854479"/>
    <lineage>
        <taxon>Eukaryota</taxon>
        <taxon>Fungi</taxon>
        <taxon>Dikarya</taxon>
        <taxon>Ascomycota</taxon>
        <taxon>Pezizomycotina</taxon>
        <taxon>Sordariomycetes</taxon>
        <taxon>Sordariomycetidae</taxon>
        <taxon>Sordariales</taxon>
        <taxon>Chaetomiaceae</taxon>
        <taxon>Chaetomium</taxon>
    </lineage>
</organism>
<reference evidence="1 2" key="1">
    <citation type="journal article" date="2021" name="Nat. Commun.">
        <title>Genetic determinants of endophytism in the Arabidopsis root mycobiome.</title>
        <authorList>
            <person name="Mesny F."/>
            <person name="Miyauchi S."/>
            <person name="Thiergart T."/>
            <person name="Pickel B."/>
            <person name="Atanasova L."/>
            <person name="Karlsson M."/>
            <person name="Huettel B."/>
            <person name="Barry K.W."/>
            <person name="Haridas S."/>
            <person name="Chen C."/>
            <person name="Bauer D."/>
            <person name="Andreopoulos W."/>
            <person name="Pangilinan J."/>
            <person name="LaButti K."/>
            <person name="Riley R."/>
            <person name="Lipzen A."/>
            <person name="Clum A."/>
            <person name="Drula E."/>
            <person name="Henrissat B."/>
            <person name="Kohler A."/>
            <person name="Grigoriev I.V."/>
            <person name="Martin F.M."/>
            <person name="Hacquard S."/>
        </authorList>
    </citation>
    <scope>NUCLEOTIDE SEQUENCE [LARGE SCALE GENOMIC DNA]</scope>
    <source>
        <strain evidence="1 2">MPI-SDFR-AT-0079</strain>
    </source>
</reference>
<evidence type="ECO:0000313" key="1">
    <source>
        <dbReference type="EMBL" id="KAH6617215.1"/>
    </source>
</evidence>
<proteinExistence type="predicted"/>
<dbReference type="EMBL" id="JAGIZQ010000007">
    <property type="protein sequence ID" value="KAH6617215.1"/>
    <property type="molecule type" value="Genomic_DNA"/>
</dbReference>
<accession>A0ACB7NV20</accession>
<protein>
    <submittedName>
        <fullName evidence="1">Malate/L-lactate dehydrogenase</fullName>
    </submittedName>
</protein>